<dbReference type="EMBL" id="AYLP01000594">
    <property type="protein sequence ID" value="ESS56257.1"/>
    <property type="molecule type" value="Genomic_DNA"/>
</dbReference>
<evidence type="ECO:0000313" key="3">
    <source>
        <dbReference type="Proteomes" id="UP000017861"/>
    </source>
</evidence>
<organism evidence="2 3">
    <name type="scientific">Trypanosoma cruzi Dm28c</name>
    <dbReference type="NCBI Taxonomy" id="1416333"/>
    <lineage>
        <taxon>Eukaryota</taxon>
        <taxon>Discoba</taxon>
        <taxon>Euglenozoa</taxon>
        <taxon>Kinetoplastea</taxon>
        <taxon>Metakinetoplastina</taxon>
        <taxon>Trypanosomatida</taxon>
        <taxon>Trypanosomatidae</taxon>
        <taxon>Trypanosoma</taxon>
        <taxon>Schizotrypanum</taxon>
    </lineage>
</organism>
<evidence type="ECO:0000256" key="1">
    <source>
        <dbReference type="SAM" id="Phobius"/>
    </source>
</evidence>
<dbReference type="AlphaFoldDB" id="V5ARJ1"/>
<dbReference type="VEuPathDB" id="TriTrypDB:TCDM_12488"/>
<protein>
    <recommendedName>
        <fullName evidence="4">Trans-sialidase</fullName>
    </recommendedName>
</protein>
<feature type="transmembrane region" description="Helical" evidence="1">
    <location>
        <begin position="48"/>
        <end position="72"/>
    </location>
</feature>
<accession>V5ARJ1</accession>
<keyword evidence="1" id="KW-0812">Transmembrane</keyword>
<name>V5ARJ1_TRYCR</name>
<keyword evidence="1" id="KW-1133">Transmembrane helix</keyword>
<evidence type="ECO:0000313" key="2">
    <source>
        <dbReference type="EMBL" id="ESS56257.1"/>
    </source>
</evidence>
<comment type="caution">
    <text evidence="2">The sequence shown here is derived from an EMBL/GenBank/DDBJ whole genome shotgun (WGS) entry which is preliminary data.</text>
</comment>
<keyword evidence="1" id="KW-0472">Membrane</keyword>
<dbReference type="Proteomes" id="UP000017861">
    <property type="component" value="Unassembled WGS sequence"/>
</dbReference>
<proteinExistence type="predicted"/>
<evidence type="ECO:0008006" key="4">
    <source>
        <dbReference type="Google" id="ProtNLM"/>
    </source>
</evidence>
<sequence length="74" mass="8372">MGKDTTAKRLAAARVYREGRSCTFTSRWFFLCGRRSVCADAWQKRPPWLLLVVVAIAVCSRCIVPPSLFMCLCT</sequence>
<reference evidence="2 3" key="1">
    <citation type="journal article" date="2014" name="Genome Announc.">
        <title>Trypanosoma cruzi Clone Dm28c Draft Genome Sequence.</title>
        <authorList>
            <person name="Grisard E.C."/>
            <person name="Teixeira S.M."/>
            <person name="de Almeida L.G."/>
            <person name="Stoco P.H."/>
            <person name="Gerber A.L."/>
            <person name="Talavera-Lopez C."/>
            <person name="Lima O.C."/>
            <person name="Andersson B."/>
            <person name="de Vasconcelos A.T."/>
        </authorList>
    </citation>
    <scope>NUCLEOTIDE SEQUENCE [LARGE SCALE GENOMIC DNA]</scope>
    <source>
        <strain evidence="2 3">Dm28c</strain>
    </source>
</reference>
<gene>
    <name evidence="2" type="ORF">TCDM_12488</name>
</gene>